<organism evidence="1">
    <name type="scientific">Orpheovirus IHUMI-LCC2</name>
    <dbReference type="NCBI Taxonomy" id="2023057"/>
    <lineage>
        <taxon>Viruses</taxon>
        <taxon>Varidnaviria</taxon>
        <taxon>Bamfordvirae</taxon>
        <taxon>Nucleocytoviricota</taxon>
        <taxon>Megaviricetes</taxon>
        <taxon>Pimascovirales</taxon>
        <taxon>Ocovirineae</taxon>
        <taxon>Orpheoviridae</taxon>
        <taxon>Alphaorpheovirus</taxon>
        <taxon>Alphaorpheovirus massiliense</taxon>
    </lineage>
</organism>
<dbReference type="RefSeq" id="YP_009448590.1">
    <property type="nucleotide sequence ID" value="NC_036594.1"/>
</dbReference>
<gene>
    <name evidence="1" type="ORF">ORPV_384</name>
</gene>
<accession>A0A2I2L433</accession>
<sequence length="205" mass="24210">LKYLLYNKPIIYAYIMYVAYTYFTTWGQHGYGGPGGYILLSDNIEYIISNIHNLLEEKYKKKQEQDTYILQISWLSKDKNNWKETHLFNIDLYTGNGSDNSEEILLNSMLCEMEEVYVKYKYDIGSLDSYARLKFIDYKTNDSYRKLDINSILSFSISASNGTWDNIVIENAREYIINYLYNGYRQEVAPVKDETKNHIGIVWIH</sequence>
<dbReference type="Proteomes" id="UP000236316">
    <property type="component" value="Segment"/>
</dbReference>
<dbReference type="EMBL" id="LT906555">
    <property type="protein sequence ID" value="SNW62288.1"/>
    <property type="molecule type" value="Genomic_DNA"/>
</dbReference>
<reference evidence="1" key="1">
    <citation type="submission" date="2017-08" db="EMBL/GenBank/DDBJ databases">
        <authorList>
            <consortium name="Urmite Genomes"/>
        </authorList>
    </citation>
    <scope>NUCLEOTIDE SEQUENCE [LARGE SCALE GENOMIC DNA]</scope>
    <source>
        <strain evidence="1">IHUMI-LCC2</strain>
    </source>
</reference>
<name>A0A2I2L433_9VIRU</name>
<protein>
    <submittedName>
        <fullName evidence="1">Uncharacterized protein</fullName>
    </submittedName>
</protein>
<dbReference type="KEGG" id="vg:35382166"/>
<proteinExistence type="predicted"/>
<keyword evidence="2" id="KW-1185">Reference proteome</keyword>
<evidence type="ECO:0000313" key="2">
    <source>
        <dbReference type="Proteomes" id="UP000236316"/>
    </source>
</evidence>
<dbReference type="GeneID" id="35382166"/>
<feature type="non-terminal residue" evidence="1">
    <location>
        <position position="1"/>
    </location>
</feature>
<evidence type="ECO:0000313" key="1">
    <source>
        <dbReference type="EMBL" id="SNW62288.1"/>
    </source>
</evidence>